<dbReference type="KEGG" id="pbap:Pla133_37600"/>
<dbReference type="RefSeq" id="WP_145067859.1">
    <property type="nucleotide sequence ID" value="NZ_CP036287.1"/>
</dbReference>
<proteinExistence type="predicted"/>
<gene>
    <name evidence="1" type="ORF">Pla133_37600</name>
</gene>
<protein>
    <submittedName>
        <fullName evidence="1">Uncharacterized protein</fullName>
    </submittedName>
</protein>
<accession>A0A518BNV7</accession>
<name>A0A518BNV7_9BACT</name>
<dbReference type="EMBL" id="CP036287">
    <property type="protein sequence ID" value="QDU68658.1"/>
    <property type="molecule type" value="Genomic_DNA"/>
</dbReference>
<evidence type="ECO:0000313" key="2">
    <source>
        <dbReference type="Proteomes" id="UP000316921"/>
    </source>
</evidence>
<sequence length="218" mass="22278">MNCPSLEDLVALFDPAGGAGLDPVEGSASGAAAAASARRQHVDGGCPRCDQRLAFLSTLVGDLRSLPLEPASAATVGAARALGAPVPLGQGATSGEGSIKSGWRDLIAVLMPRSEAVPAVRSSAASNPPQLYRTAGYEIDLTLLESGALLGQVLPEDPDAPGLGDGDVYLYGPDCAQATDLLVTGEFRFASVAPDRFSLVIAANATRIVVQDVDLQPR</sequence>
<evidence type="ECO:0000313" key="1">
    <source>
        <dbReference type="EMBL" id="QDU68658.1"/>
    </source>
</evidence>
<dbReference type="Proteomes" id="UP000316921">
    <property type="component" value="Chromosome"/>
</dbReference>
<organism evidence="1 2">
    <name type="scientific">Engelhardtia mirabilis</name>
    <dbReference type="NCBI Taxonomy" id="2528011"/>
    <lineage>
        <taxon>Bacteria</taxon>
        <taxon>Pseudomonadati</taxon>
        <taxon>Planctomycetota</taxon>
        <taxon>Planctomycetia</taxon>
        <taxon>Planctomycetia incertae sedis</taxon>
        <taxon>Engelhardtia</taxon>
    </lineage>
</organism>
<keyword evidence="2" id="KW-1185">Reference proteome</keyword>
<reference evidence="1 2" key="1">
    <citation type="submission" date="2019-02" db="EMBL/GenBank/DDBJ databases">
        <title>Deep-cultivation of Planctomycetes and their phenomic and genomic characterization uncovers novel biology.</title>
        <authorList>
            <person name="Wiegand S."/>
            <person name="Jogler M."/>
            <person name="Boedeker C."/>
            <person name="Pinto D."/>
            <person name="Vollmers J."/>
            <person name="Rivas-Marin E."/>
            <person name="Kohn T."/>
            <person name="Peeters S.H."/>
            <person name="Heuer A."/>
            <person name="Rast P."/>
            <person name="Oberbeckmann S."/>
            <person name="Bunk B."/>
            <person name="Jeske O."/>
            <person name="Meyerdierks A."/>
            <person name="Storesund J.E."/>
            <person name="Kallscheuer N."/>
            <person name="Luecker S."/>
            <person name="Lage O.M."/>
            <person name="Pohl T."/>
            <person name="Merkel B.J."/>
            <person name="Hornburger P."/>
            <person name="Mueller R.-W."/>
            <person name="Bruemmer F."/>
            <person name="Labrenz M."/>
            <person name="Spormann A.M."/>
            <person name="Op den Camp H."/>
            <person name="Overmann J."/>
            <person name="Amann R."/>
            <person name="Jetten M.S.M."/>
            <person name="Mascher T."/>
            <person name="Medema M.H."/>
            <person name="Devos D.P."/>
            <person name="Kaster A.-K."/>
            <person name="Ovreas L."/>
            <person name="Rohde M."/>
            <person name="Galperin M.Y."/>
            <person name="Jogler C."/>
        </authorList>
    </citation>
    <scope>NUCLEOTIDE SEQUENCE [LARGE SCALE GENOMIC DNA]</scope>
    <source>
        <strain evidence="1 2">Pla133</strain>
    </source>
</reference>
<dbReference type="AlphaFoldDB" id="A0A518BNV7"/>